<dbReference type="EMBL" id="CP055898">
    <property type="protein sequence ID" value="QKX53624.1"/>
    <property type="molecule type" value="Genomic_DNA"/>
</dbReference>
<dbReference type="RefSeq" id="XP_035339803.1">
    <property type="nucleotide sequence ID" value="XM_035483910.1"/>
</dbReference>
<dbReference type="Gene3D" id="3.30.559.30">
    <property type="entry name" value="Nonribosomal peptide synthetase, condensation domain"/>
    <property type="match status" value="1"/>
</dbReference>
<dbReference type="KEGG" id="trg:TRUGW13939_00703"/>
<dbReference type="PANTHER" id="PTHR42034">
    <property type="entry name" value="CHROMOSOME 7, WHOLE GENOME SHOTGUN SEQUENCE-RELATED"/>
    <property type="match status" value="1"/>
</dbReference>
<dbReference type="InterPro" id="IPR023213">
    <property type="entry name" value="CAT-like_dom_sf"/>
</dbReference>
<proteinExistence type="predicted"/>
<dbReference type="GeneID" id="55988216"/>
<evidence type="ECO:0000313" key="3">
    <source>
        <dbReference type="Proteomes" id="UP000509510"/>
    </source>
</evidence>
<name>A0A7H8QI17_TALRU</name>
<evidence type="ECO:0000256" key="1">
    <source>
        <dbReference type="SAM" id="MobiDB-lite"/>
    </source>
</evidence>
<dbReference type="OrthoDB" id="2548233at2759"/>
<dbReference type="PANTHER" id="PTHR42034:SF1">
    <property type="entry name" value="CONDENSATION DOMAIN-CONTAINING PROTEIN"/>
    <property type="match status" value="1"/>
</dbReference>
<dbReference type="SUPFAM" id="SSF52777">
    <property type="entry name" value="CoA-dependent acyltransferases"/>
    <property type="match status" value="1"/>
</dbReference>
<evidence type="ECO:0008006" key="4">
    <source>
        <dbReference type="Google" id="ProtNLM"/>
    </source>
</evidence>
<dbReference type="Gene3D" id="3.30.559.10">
    <property type="entry name" value="Chloramphenicol acetyltransferase-like domain"/>
    <property type="match status" value="1"/>
</dbReference>
<accession>A0A7H8QI17</accession>
<gene>
    <name evidence="2" type="ORF">TRUGW13939_00703</name>
</gene>
<feature type="region of interest" description="Disordered" evidence="1">
    <location>
        <begin position="472"/>
        <end position="520"/>
    </location>
</feature>
<sequence length="520" mass="57550">MAWTEQPDGPWTRPLDCHDRLFQFTSDQGKPLNREHWLLVGTVRMELPPTKLDPAEELCQAWKRLRLQHPDIALELTEAREKRYLPVSSPEALNAWCDATFRIETDVLSADHLFTDRLRRAAPQATCHWVPASGELVLVSQHWRWDGCGLLMMLHELLAQLEQPTPTPELDGREAGRLVPSLDVVLGMPDTKPIWEKQAGEMLAPFLSGMPSIGLREPGRTDTPAPAKTIRVEHVVSSSLTASLRRAARSQHQITVTSAVHAAAIAATVRANPSSPPATRFTSWAMFDLRKHCPPPFDGPLHAPSLRTLGIPISLDAHAAWPDLAHALQAVYHQPWTPPASDLVFVRVPLVDKALEMLAQDHQDMPPPSEPSISSLGILDRYVRSRYAGNIKVTNVSVAVHQLSQQLQKNATHLAFAHEAELQGINHREGQEKNGEIDDGIGNLQTQADATAGEAVFDGAHGIPEHVDRAALKDTEEDKHEEPENRERHGEISVALEHDGDGEQAVEEGEDREFDEGDAV</sequence>
<protein>
    <recommendedName>
        <fullName evidence="4">Condensation domain-containing protein</fullName>
    </recommendedName>
</protein>
<keyword evidence="3" id="KW-1185">Reference proteome</keyword>
<reference evidence="3" key="1">
    <citation type="submission" date="2020-06" db="EMBL/GenBank/DDBJ databases">
        <title>A chromosome-scale genome assembly of Talaromyces rugulosus W13939.</title>
        <authorList>
            <person name="Wang B."/>
            <person name="Guo L."/>
            <person name="Ye K."/>
            <person name="Wang L."/>
        </authorList>
    </citation>
    <scope>NUCLEOTIDE SEQUENCE [LARGE SCALE GENOMIC DNA]</scope>
    <source>
        <strain evidence="3">W13939</strain>
    </source>
</reference>
<dbReference type="Proteomes" id="UP000509510">
    <property type="component" value="Chromosome I"/>
</dbReference>
<dbReference type="AlphaFoldDB" id="A0A7H8QI17"/>
<evidence type="ECO:0000313" key="2">
    <source>
        <dbReference type="EMBL" id="QKX53624.1"/>
    </source>
</evidence>
<feature type="compositionally biased region" description="Acidic residues" evidence="1">
    <location>
        <begin position="502"/>
        <end position="520"/>
    </location>
</feature>
<organism evidence="2 3">
    <name type="scientific">Talaromyces rugulosus</name>
    <name type="common">Penicillium rugulosum</name>
    <dbReference type="NCBI Taxonomy" id="121627"/>
    <lineage>
        <taxon>Eukaryota</taxon>
        <taxon>Fungi</taxon>
        <taxon>Dikarya</taxon>
        <taxon>Ascomycota</taxon>
        <taxon>Pezizomycotina</taxon>
        <taxon>Eurotiomycetes</taxon>
        <taxon>Eurotiomycetidae</taxon>
        <taxon>Eurotiales</taxon>
        <taxon>Trichocomaceae</taxon>
        <taxon>Talaromyces</taxon>
        <taxon>Talaromyces sect. Islandici</taxon>
    </lineage>
</organism>
<feature type="compositionally biased region" description="Basic and acidic residues" evidence="1">
    <location>
        <begin position="472"/>
        <end position="501"/>
    </location>
</feature>